<dbReference type="CDD" id="cd00093">
    <property type="entry name" value="HTH_XRE"/>
    <property type="match status" value="1"/>
</dbReference>
<dbReference type="Proteomes" id="UP000321197">
    <property type="component" value="Unassembled WGS sequence"/>
</dbReference>
<evidence type="ECO:0000313" key="2">
    <source>
        <dbReference type="EMBL" id="GEM81921.1"/>
    </source>
</evidence>
<dbReference type="InterPro" id="IPR001387">
    <property type="entry name" value="Cro/C1-type_HTH"/>
</dbReference>
<reference evidence="2 3" key="1">
    <citation type="submission" date="2019-07" db="EMBL/GenBank/DDBJ databases">
        <title>Whole genome shotgun sequence of Meiothermus hypogaeus NBRC 106114.</title>
        <authorList>
            <person name="Hosoyama A."/>
            <person name="Uohara A."/>
            <person name="Ohji S."/>
            <person name="Ichikawa N."/>
        </authorList>
    </citation>
    <scope>NUCLEOTIDE SEQUENCE [LARGE SCALE GENOMIC DNA]</scope>
    <source>
        <strain evidence="2 3">NBRC 106114</strain>
    </source>
</reference>
<feature type="domain" description="HTH cro/C1-type" evidence="1">
    <location>
        <begin position="14"/>
        <end position="70"/>
    </location>
</feature>
<protein>
    <recommendedName>
        <fullName evidence="1">HTH cro/C1-type domain-containing protein</fullName>
    </recommendedName>
</protein>
<dbReference type="InterPro" id="IPR010982">
    <property type="entry name" value="Lambda_DNA-bd_dom_sf"/>
</dbReference>
<dbReference type="Gene3D" id="1.10.260.40">
    <property type="entry name" value="lambda repressor-like DNA-binding domains"/>
    <property type="match status" value="1"/>
</dbReference>
<organism evidence="2 3">
    <name type="scientific">Meiothermus hypogaeus NBRC 106114</name>
    <dbReference type="NCBI Taxonomy" id="1227553"/>
    <lineage>
        <taxon>Bacteria</taxon>
        <taxon>Thermotogati</taxon>
        <taxon>Deinococcota</taxon>
        <taxon>Deinococci</taxon>
        <taxon>Thermales</taxon>
        <taxon>Thermaceae</taxon>
        <taxon>Meiothermus</taxon>
    </lineage>
</organism>
<accession>A0A511QX15</accession>
<comment type="caution">
    <text evidence="2">The sequence shown here is derived from an EMBL/GenBank/DDBJ whole genome shotgun (WGS) entry which is preliminary data.</text>
</comment>
<evidence type="ECO:0000259" key="1">
    <source>
        <dbReference type="PROSITE" id="PS50943"/>
    </source>
</evidence>
<proteinExistence type="predicted"/>
<name>A0A511QX15_9DEIN</name>
<gene>
    <name evidence="2" type="ORF">MHY01S_00870</name>
</gene>
<dbReference type="SUPFAM" id="SSF47413">
    <property type="entry name" value="lambda repressor-like DNA-binding domains"/>
    <property type="match status" value="1"/>
</dbReference>
<dbReference type="EMBL" id="BJXL01000001">
    <property type="protein sequence ID" value="GEM81921.1"/>
    <property type="molecule type" value="Genomic_DNA"/>
</dbReference>
<dbReference type="GO" id="GO:0003677">
    <property type="term" value="F:DNA binding"/>
    <property type="evidence" value="ECO:0007669"/>
    <property type="project" value="InterPro"/>
</dbReference>
<dbReference type="Pfam" id="PF01381">
    <property type="entry name" value="HTH_3"/>
    <property type="match status" value="1"/>
</dbReference>
<sequence length="79" mass="8620">MGVKSKKPTISSKLREALIESGINQAELSRRTALTTGYIAMLINGKRGQKVSAETLIRLAKALDKPISYFLTSETHTGE</sequence>
<dbReference type="SMART" id="SM00530">
    <property type="entry name" value="HTH_XRE"/>
    <property type="match status" value="1"/>
</dbReference>
<evidence type="ECO:0000313" key="3">
    <source>
        <dbReference type="Proteomes" id="UP000321197"/>
    </source>
</evidence>
<dbReference type="PROSITE" id="PS50943">
    <property type="entry name" value="HTH_CROC1"/>
    <property type="match status" value="1"/>
</dbReference>
<dbReference type="AlphaFoldDB" id="A0A511QX15"/>
<dbReference type="RefSeq" id="WP_119340518.1">
    <property type="nucleotide sequence ID" value="NZ_BJXL01000001.1"/>
</dbReference>